<protein>
    <submittedName>
        <fullName evidence="1">Uncharacterized protein</fullName>
    </submittedName>
</protein>
<dbReference type="Proteomes" id="UP000631114">
    <property type="component" value="Unassembled WGS sequence"/>
</dbReference>
<dbReference type="InterPro" id="IPR032675">
    <property type="entry name" value="LRR_dom_sf"/>
</dbReference>
<dbReference type="EMBL" id="JADFTS010000003">
    <property type="protein sequence ID" value="KAF9614810.1"/>
    <property type="molecule type" value="Genomic_DNA"/>
</dbReference>
<sequence length="117" mass="13756">MGQYRFSFKVYIATLISGIGSPDHNENDYPNLHSFSIFSQESPLPQGFNQLTTIQSLEFRYCKFLDFKPEDLKHLPMLQGLKLLIAQFEERCEKRESRTTNSHIPKIKLNWDDFIPE</sequence>
<gene>
    <name evidence="1" type="ORF">IFM89_020733</name>
</gene>
<name>A0A835I9F4_9MAGN</name>
<keyword evidence="2" id="KW-1185">Reference proteome</keyword>
<organism evidence="1 2">
    <name type="scientific">Coptis chinensis</name>
    <dbReference type="NCBI Taxonomy" id="261450"/>
    <lineage>
        <taxon>Eukaryota</taxon>
        <taxon>Viridiplantae</taxon>
        <taxon>Streptophyta</taxon>
        <taxon>Embryophyta</taxon>
        <taxon>Tracheophyta</taxon>
        <taxon>Spermatophyta</taxon>
        <taxon>Magnoliopsida</taxon>
        <taxon>Ranunculales</taxon>
        <taxon>Ranunculaceae</taxon>
        <taxon>Coptidoideae</taxon>
        <taxon>Coptis</taxon>
    </lineage>
</organism>
<proteinExistence type="predicted"/>
<dbReference type="OrthoDB" id="1413650at2759"/>
<reference evidence="1 2" key="1">
    <citation type="submission" date="2020-10" db="EMBL/GenBank/DDBJ databases">
        <title>The Coptis chinensis genome and diversification of protoberbering-type alkaloids.</title>
        <authorList>
            <person name="Wang B."/>
            <person name="Shu S."/>
            <person name="Song C."/>
            <person name="Liu Y."/>
        </authorList>
    </citation>
    <scope>NUCLEOTIDE SEQUENCE [LARGE SCALE GENOMIC DNA]</scope>
    <source>
        <strain evidence="1">HL-2020</strain>
        <tissue evidence="1">Leaf</tissue>
    </source>
</reference>
<evidence type="ECO:0000313" key="1">
    <source>
        <dbReference type="EMBL" id="KAF9614810.1"/>
    </source>
</evidence>
<comment type="caution">
    <text evidence="1">The sequence shown here is derived from an EMBL/GenBank/DDBJ whole genome shotgun (WGS) entry which is preliminary data.</text>
</comment>
<dbReference type="Gene3D" id="3.80.10.10">
    <property type="entry name" value="Ribonuclease Inhibitor"/>
    <property type="match status" value="1"/>
</dbReference>
<evidence type="ECO:0000313" key="2">
    <source>
        <dbReference type="Proteomes" id="UP000631114"/>
    </source>
</evidence>
<dbReference type="AlphaFoldDB" id="A0A835I9F4"/>
<accession>A0A835I9F4</accession>